<dbReference type="InterPro" id="IPR005764">
    <property type="entry name" value="Ade_phspho_trans"/>
</dbReference>
<dbReference type="FunFam" id="3.40.50.2020:FF:000021">
    <property type="entry name" value="Adenine phosphoribosyltransferase"/>
    <property type="match status" value="1"/>
</dbReference>
<evidence type="ECO:0000256" key="5">
    <source>
        <dbReference type="ARBA" id="ARBA00008391"/>
    </source>
</evidence>
<name>A0A6J7PX98_9ZZZZ</name>
<reference evidence="15" key="1">
    <citation type="submission" date="2020-05" db="EMBL/GenBank/DDBJ databases">
        <authorList>
            <person name="Chiriac C."/>
            <person name="Salcher M."/>
            <person name="Ghai R."/>
            <person name="Kavagutti S V."/>
        </authorList>
    </citation>
    <scope>NUCLEOTIDE SEQUENCE</scope>
</reference>
<evidence type="ECO:0000256" key="2">
    <source>
        <dbReference type="ARBA" id="ARBA00003968"/>
    </source>
</evidence>
<dbReference type="PANTHER" id="PTHR32315">
    <property type="entry name" value="ADENINE PHOSPHORIBOSYLTRANSFERASE"/>
    <property type="match status" value="1"/>
</dbReference>
<organism evidence="15">
    <name type="scientific">freshwater metagenome</name>
    <dbReference type="NCBI Taxonomy" id="449393"/>
    <lineage>
        <taxon>unclassified sequences</taxon>
        <taxon>metagenomes</taxon>
        <taxon>ecological metagenomes</taxon>
    </lineage>
</organism>
<dbReference type="AlphaFoldDB" id="A0A6J7PX98"/>
<keyword evidence="8" id="KW-0328">Glycosyltransferase</keyword>
<accession>A0A6J7PX98</accession>
<dbReference type="Gene3D" id="3.40.50.2020">
    <property type="match status" value="1"/>
</dbReference>
<dbReference type="HAMAP" id="MF_00004">
    <property type="entry name" value="Aden_phosphoribosyltr"/>
    <property type="match status" value="1"/>
</dbReference>
<dbReference type="EMBL" id="CAFAAC010000004">
    <property type="protein sequence ID" value="CAB4779293.1"/>
    <property type="molecule type" value="Genomic_DNA"/>
</dbReference>
<dbReference type="GO" id="GO:0003999">
    <property type="term" value="F:adenine phosphoribosyltransferase activity"/>
    <property type="evidence" value="ECO:0007669"/>
    <property type="project" value="UniProtKB-EC"/>
</dbReference>
<evidence type="ECO:0000256" key="7">
    <source>
        <dbReference type="ARBA" id="ARBA00022490"/>
    </source>
</evidence>
<dbReference type="GO" id="GO:0044209">
    <property type="term" value="P:AMP salvage"/>
    <property type="evidence" value="ECO:0007669"/>
    <property type="project" value="UniProtKB-UniPathway"/>
</dbReference>
<evidence type="ECO:0000256" key="8">
    <source>
        <dbReference type="ARBA" id="ARBA00022676"/>
    </source>
</evidence>
<evidence type="ECO:0000313" key="15">
    <source>
        <dbReference type="EMBL" id="CAB5007903.1"/>
    </source>
</evidence>
<evidence type="ECO:0000256" key="4">
    <source>
        <dbReference type="ARBA" id="ARBA00004659"/>
    </source>
</evidence>
<keyword evidence="10" id="KW-0660">Purine salvage</keyword>
<feature type="domain" description="Phosphoribosyltransferase" evidence="11">
    <location>
        <begin position="37"/>
        <end position="152"/>
    </location>
</feature>
<dbReference type="GO" id="GO:0016208">
    <property type="term" value="F:AMP binding"/>
    <property type="evidence" value="ECO:0007669"/>
    <property type="project" value="TreeGrafter"/>
</dbReference>
<dbReference type="SUPFAM" id="SSF53271">
    <property type="entry name" value="PRTase-like"/>
    <property type="match status" value="1"/>
</dbReference>
<dbReference type="GO" id="GO:0006168">
    <property type="term" value="P:adenine salvage"/>
    <property type="evidence" value="ECO:0007669"/>
    <property type="project" value="InterPro"/>
</dbReference>
<comment type="subcellular location">
    <subcellularLocation>
        <location evidence="3">Cytoplasm</location>
    </subcellularLocation>
</comment>
<evidence type="ECO:0000256" key="3">
    <source>
        <dbReference type="ARBA" id="ARBA00004496"/>
    </source>
</evidence>
<dbReference type="NCBIfam" id="NF002636">
    <property type="entry name" value="PRK02304.1-5"/>
    <property type="match status" value="1"/>
</dbReference>
<evidence type="ECO:0000259" key="11">
    <source>
        <dbReference type="Pfam" id="PF00156"/>
    </source>
</evidence>
<evidence type="ECO:0000256" key="1">
    <source>
        <dbReference type="ARBA" id="ARBA00000868"/>
    </source>
</evidence>
<keyword evidence="7" id="KW-0963">Cytoplasm</keyword>
<evidence type="ECO:0000256" key="10">
    <source>
        <dbReference type="ARBA" id="ARBA00022726"/>
    </source>
</evidence>
<dbReference type="NCBIfam" id="NF002634">
    <property type="entry name" value="PRK02304.1-3"/>
    <property type="match status" value="1"/>
</dbReference>
<comment type="function">
    <text evidence="2">Catalyzes a salvage reaction resulting in the formation of AMP, that is energically less costly than de novo synthesis.</text>
</comment>
<dbReference type="EMBL" id="CAFBPP010000001">
    <property type="protein sequence ID" value="CAB5007903.1"/>
    <property type="molecule type" value="Genomic_DNA"/>
</dbReference>
<keyword evidence="9" id="KW-0808">Transferase</keyword>
<evidence type="ECO:0000313" key="13">
    <source>
        <dbReference type="EMBL" id="CAB4896403.1"/>
    </source>
</evidence>
<comment type="similarity">
    <text evidence="5">Belongs to the purine/pyrimidine phosphoribosyltransferase family.</text>
</comment>
<dbReference type="InterPro" id="IPR029057">
    <property type="entry name" value="PRTase-like"/>
</dbReference>
<dbReference type="UniPathway" id="UPA00588">
    <property type="reaction ID" value="UER00646"/>
</dbReference>
<evidence type="ECO:0000256" key="9">
    <source>
        <dbReference type="ARBA" id="ARBA00022679"/>
    </source>
</evidence>
<proteinExistence type="inferred from homology"/>
<comment type="pathway">
    <text evidence="4">Purine metabolism; AMP biosynthesis via salvage pathway; AMP from adenine: step 1/1.</text>
</comment>
<dbReference type="EMBL" id="CAFBOP010000003">
    <property type="protein sequence ID" value="CAB4977023.1"/>
    <property type="molecule type" value="Genomic_DNA"/>
</dbReference>
<dbReference type="InterPro" id="IPR000836">
    <property type="entry name" value="PRTase_dom"/>
</dbReference>
<gene>
    <name evidence="12" type="ORF">UFOPK2967_00165</name>
    <name evidence="13" type="ORF">UFOPK3587_00221</name>
    <name evidence="14" type="ORF">UFOPK3984_00143</name>
    <name evidence="15" type="ORF">UFOPK4114_00070</name>
</gene>
<evidence type="ECO:0000313" key="14">
    <source>
        <dbReference type="EMBL" id="CAB4977023.1"/>
    </source>
</evidence>
<dbReference type="GO" id="GO:0006166">
    <property type="term" value="P:purine ribonucleoside salvage"/>
    <property type="evidence" value="ECO:0007669"/>
    <property type="project" value="UniProtKB-KW"/>
</dbReference>
<dbReference type="EC" id="2.4.2.7" evidence="6"/>
<evidence type="ECO:0000256" key="6">
    <source>
        <dbReference type="ARBA" id="ARBA00011893"/>
    </source>
</evidence>
<sequence length="175" mass="18814">MKIDEALALIKPVPNFPHAGILFQDITPLLSHPEAFSALVDALSNLDSDSGCIVAIEARGFIIGAALALHRGVGFVPVRKRGKLPRLIFQEQYSLEYGDDCLEIHQDAFDQGSHALVVDDVLATGGTISAAINLIKKAGGTVNKVVVLIEIAELHGRQRLKAEHPHVTIESLLTV</sequence>
<dbReference type="InterPro" id="IPR050054">
    <property type="entry name" value="UPRTase/APRTase"/>
</dbReference>
<dbReference type="PANTHER" id="PTHR32315:SF3">
    <property type="entry name" value="ADENINE PHOSPHORIBOSYLTRANSFERASE"/>
    <property type="match status" value="1"/>
</dbReference>
<protein>
    <recommendedName>
        <fullName evidence="6">adenine phosphoribosyltransferase</fullName>
        <ecNumber evidence="6">2.4.2.7</ecNumber>
    </recommendedName>
</protein>
<evidence type="ECO:0000313" key="12">
    <source>
        <dbReference type="EMBL" id="CAB4779293.1"/>
    </source>
</evidence>
<dbReference type="CDD" id="cd06223">
    <property type="entry name" value="PRTases_typeI"/>
    <property type="match status" value="1"/>
</dbReference>
<comment type="catalytic activity">
    <reaction evidence="1">
        <text>AMP + diphosphate = 5-phospho-alpha-D-ribose 1-diphosphate + adenine</text>
        <dbReference type="Rhea" id="RHEA:16609"/>
        <dbReference type="ChEBI" id="CHEBI:16708"/>
        <dbReference type="ChEBI" id="CHEBI:33019"/>
        <dbReference type="ChEBI" id="CHEBI:58017"/>
        <dbReference type="ChEBI" id="CHEBI:456215"/>
        <dbReference type="EC" id="2.4.2.7"/>
    </reaction>
</comment>
<dbReference type="GO" id="GO:0002055">
    <property type="term" value="F:adenine binding"/>
    <property type="evidence" value="ECO:0007669"/>
    <property type="project" value="TreeGrafter"/>
</dbReference>
<dbReference type="GO" id="GO:0005737">
    <property type="term" value="C:cytoplasm"/>
    <property type="evidence" value="ECO:0007669"/>
    <property type="project" value="UniProtKB-SubCell"/>
</dbReference>
<dbReference type="NCBIfam" id="TIGR01090">
    <property type="entry name" value="apt"/>
    <property type="match status" value="1"/>
</dbReference>
<dbReference type="Pfam" id="PF00156">
    <property type="entry name" value="Pribosyltran"/>
    <property type="match status" value="1"/>
</dbReference>
<dbReference type="EMBL" id="CAFBMN010000005">
    <property type="protein sequence ID" value="CAB4896403.1"/>
    <property type="molecule type" value="Genomic_DNA"/>
</dbReference>